<comment type="caution">
    <text evidence="1">The sequence shown here is derived from an EMBL/GenBank/DDBJ whole genome shotgun (WGS) entry which is preliminary data.</text>
</comment>
<evidence type="ECO:0000313" key="1">
    <source>
        <dbReference type="EMBL" id="EMB2809987.1"/>
    </source>
</evidence>
<sequence>MRIDRRLSRDVLTERQLYFIECWSNFCHKNSPDTDRVGYSNPLSTIRELLFLYEMEDRFSADKKRLRVATELLELLETDQVLRREAFEDIPAQLVTLLDRDLLVDPTRSPVEKRPRLICSLCVQLADITEASYI</sequence>
<protein>
    <submittedName>
        <fullName evidence="1">Uncharacterized protein</fullName>
    </submittedName>
</protein>
<dbReference type="AlphaFoldDB" id="A0AAI9D802"/>
<accession>A0AAI9D802</accession>
<feature type="non-terminal residue" evidence="1">
    <location>
        <position position="134"/>
    </location>
</feature>
<organism evidence="1 2">
    <name type="scientific">Enterobacter hormaechei subsp. hoffmannii</name>
    <dbReference type="NCBI Taxonomy" id="1812934"/>
    <lineage>
        <taxon>Bacteria</taxon>
        <taxon>Pseudomonadati</taxon>
        <taxon>Pseudomonadota</taxon>
        <taxon>Gammaproteobacteria</taxon>
        <taxon>Enterobacterales</taxon>
        <taxon>Enterobacteriaceae</taxon>
        <taxon>Enterobacter</taxon>
        <taxon>Enterobacter cloacae complex</taxon>
    </lineage>
</organism>
<reference evidence="1" key="1">
    <citation type="submission" date="2023-12" db="EMBL/GenBank/DDBJ databases">
        <authorList>
            <consortium name="Clinical and Environmental Microbiology Branch: Whole genome sequencing antimicrobial resistance pathogens in the healthcare setting"/>
        </authorList>
    </citation>
    <scope>NUCLEOTIDE SEQUENCE</scope>
    <source>
        <strain evidence="1">Clinical</strain>
    </source>
</reference>
<dbReference type="Proteomes" id="UP001289659">
    <property type="component" value="Unassembled WGS sequence"/>
</dbReference>
<dbReference type="EMBL" id="ABPNFY010000041">
    <property type="protein sequence ID" value="EMB2809987.1"/>
    <property type="molecule type" value="Genomic_DNA"/>
</dbReference>
<evidence type="ECO:0000313" key="2">
    <source>
        <dbReference type="Proteomes" id="UP001289659"/>
    </source>
</evidence>
<gene>
    <name evidence="1" type="ORF">U8038_004989</name>
</gene>
<proteinExistence type="predicted"/>
<name>A0AAI9D802_9ENTR</name>